<name>A0A6M3JK88_9ZZZZ</name>
<accession>A0A6M3JK88</accession>
<sequence length="73" mass="8382">MINNGLAIGDFIGRIVYDNNDPDIPADNDRLRADLTEATTEYNQAVAERAMLSEYIEILRVRMIEAERRLERA</sequence>
<reference evidence="1" key="1">
    <citation type="submission" date="2020-03" db="EMBL/GenBank/DDBJ databases">
        <title>The deep terrestrial virosphere.</title>
        <authorList>
            <person name="Holmfeldt K."/>
            <person name="Nilsson E."/>
            <person name="Simone D."/>
            <person name="Lopez-Fernandez M."/>
            <person name="Wu X."/>
            <person name="de Brujin I."/>
            <person name="Lundin D."/>
            <person name="Andersson A."/>
            <person name="Bertilsson S."/>
            <person name="Dopson M."/>
        </authorList>
    </citation>
    <scope>NUCLEOTIDE SEQUENCE</scope>
    <source>
        <strain evidence="1">MM415A03884</strain>
    </source>
</reference>
<gene>
    <name evidence="1" type="ORF">MM415A03884_0013</name>
</gene>
<organism evidence="1">
    <name type="scientific">viral metagenome</name>
    <dbReference type="NCBI Taxonomy" id="1070528"/>
    <lineage>
        <taxon>unclassified sequences</taxon>
        <taxon>metagenomes</taxon>
        <taxon>organismal metagenomes</taxon>
    </lineage>
</organism>
<proteinExistence type="predicted"/>
<evidence type="ECO:0000313" key="1">
    <source>
        <dbReference type="EMBL" id="QJA70240.1"/>
    </source>
</evidence>
<dbReference type="EMBL" id="MT141775">
    <property type="protein sequence ID" value="QJA70240.1"/>
    <property type="molecule type" value="Genomic_DNA"/>
</dbReference>
<dbReference type="AlphaFoldDB" id="A0A6M3JK88"/>
<protein>
    <submittedName>
        <fullName evidence="1">Uncharacterized protein</fullName>
    </submittedName>
</protein>